<keyword evidence="2" id="KW-1185">Reference proteome</keyword>
<dbReference type="Proteomes" id="UP000789508">
    <property type="component" value="Unassembled WGS sequence"/>
</dbReference>
<proteinExistence type="predicted"/>
<evidence type="ECO:0000313" key="2">
    <source>
        <dbReference type="Proteomes" id="UP000789508"/>
    </source>
</evidence>
<sequence length="460" mass="51892">MSLETSIEKTFILPPLITGNNSILIKSLGEDWLAIGVHPDSLHVFYNDSLKEVWKFSAELVDVSLDTLYSPNVMNLKNNQKYVLVSTVDGSLWRIQTPAQRNKRSFGTDENSNKLNNHINSSSRTLFSPPIVTNVRDEHRIYKKASFHLPDVVGLLICCQNGELLFTSTIDKSPSNQDYPKFITLNIFKELLCSGGAYPPMNTDQTDILITGTSKGWVSYQPLVLDTPEPIPFTSMNEPINAIYTLHINHENASNGNLIAHNAMILVGTQGTIRLSFVKENDSNSLEKVLVREYYVPDPVYSSNLYMDRLILIVKDGRAMYLDFSHHVIVDGKLAPINSKSIDLPKNILGLCCSTNSNGSGKLFAITKDGRLIRNNLTVENEQNPHFKLSTLDIRNELRKQIESISKCSAEQRELEIVQNVLNNLFLFEHAFTASLLINYQFEHRVGIEFCNYESKLGYT</sequence>
<dbReference type="OrthoDB" id="2392308at2759"/>
<dbReference type="EMBL" id="CAJVPS010001080">
    <property type="protein sequence ID" value="CAG8523461.1"/>
    <property type="molecule type" value="Genomic_DNA"/>
</dbReference>
<protein>
    <submittedName>
        <fullName evidence="1">9245_t:CDS:1</fullName>
    </submittedName>
</protein>
<reference evidence="1" key="1">
    <citation type="submission" date="2021-06" db="EMBL/GenBank/DDBJ databases">
        <authorList>
            <person name="Kallberg Y."/>
            <person name="Tangrot J."/>
            <person name="Rosling A."/>
        </authorList>
    </citation>
    <scope>NUCLEOTIDE SEQUENCE</scope>
    <source>
        <strain evidence="1">FL130A</strain>
    </source>
</reference>
<name>A0A9N9AC40_9GLOM</name>
<comment type="caution">
    <text evidence="1">The sequence shown here is derived from an EMBL/GenBank/DDBJ whole genome shotgun (WGS) entry which is preliminary data.</text>
</comment>
<dbReference type="AlphaFoldDB" id="A0A9N9AC40"/>
<gene>
    <name evidence="1" type="ORF">ALEPTO_LOCUS4587</name>
</gene>
<evidence type="ECO:0000313" key="1">
    <source>
        <dbReference type="EMBL" id="CAG8523461.1"/>
    </source>
</evidence>
<organism evidence="1 2">
    <name type="scientific">Ambispora leptoticha</name>
    <dbReference type="NCBI Taxonomy" id="144679"/>
    <lineage>
        <taxon>Eukaryota</taxon>
        <taxon>Fungi</taxon>
        <taxon>Fungi incertae sedis</taxon>
        <taxon>Mucoromycota</taxon>
        <taxon>Glomeromycotina</taxon>
        <taxon>Glomeromycetes</taxon>
        <taxon>Archaeosporales</taxon>
        <taxon>Ambisporaceae</taxon>
        <taxon>Ambispora</taxon>
    </lineage>
</organism>
<accession>A0A9N9AC40</accession>